<keyword evidence="1" id="KW-0547">Nucleotide-binding</keyword>
<name>A0A9W7YFQ0_9FUNG</name>
<keyword evidence="2" id="KW-0067">ATP-binding</keyword>
<comment type="caution">
    <text evidence="4">The sequence shown here is derived from an EMBL/GenBank/DDBJ whole genome shotgun (WGS) entry which is preliminary data.</text>
</comment>
<dbReference type="InterPro" id="IPR003439">
    <property type="entry name" value="ABC_transporter-like_ATP-bd"/>
</dbReference>
<dbReference type="OrthoDB" id="6500128at2759"/>
<feature type="domain" description="ABC transporter" evidence="3">
    <location>
        <begin position="39"/>
        <end position="75"/>
    </location>
</feature>
<evidence type="ECO:0000256" key="1">
    <source>
        <dbReference type="ARBA" id="ARBA00022741"/>
    </source>
</evidence>
<dbReference type="SUPFAM" id="SSF52540">
    <property type="entry name" value="P-loop containing nucleoside triphosphate hydrolases"/>
    <property type="match status" value="1"/>
</dbReference>
<dbReference type="Proteomes" id="UP001143981">
    <property type="component" value="Unassembled WGS sequence"/>
</dbReference>
<dbReference type="GO" id="GO:0016887">
    <property type="term" value="F:ATP hydrolysis activity"/>
    <property type="evidence" value="ECO:0007669"/>
    <property type="project" value="InterPro"/>
</dbReference>
<dbReference type="GO" id="GO:0005524">
    <property type="term" value="F:ATP binding"/>
    <property type="evidence" value="ECO:0007669"/>
    <property type="project" value="UniProtKB-KW"/>
</dbReference>
<reference evidence="4" key="1">
    <citation type="submission" date="2022-07" db="EMBL/GenBank/DDBJ databases">
        <title>Phylogenomic reconstructions and comparative analyses of Kickxellomycotina fungi.</title>
        <authorList>
            <person name="Reynolds N.K."/>
            <person name="Stajich J.E."/>
            <person name="Barry K."/>
            <person name="Grigoriev I.V."/>
            <person name="Crous P."/>
            <person name="Smith M.E."/>
        </authorList>
    </citation>
    <scope>NUCLEOTIDE SEQUENCE</scope>
    <source>
        <strain evidence="4">BCRC 34381</strain>
    </source>
</reference>
<organism evidence="4 5">
    <name type="scientific">Coemansia biformis</name>
    <dbReference type="NCBI Taxonomy" id="1286918"/>
    <lineage>
        <taxon>Eukaryota</taxon>
        <taxon>Fungi</taxon>
        <taxon>Fungi incertae sedis</taxon>
        <taxon>Zoopagomycota</taxon>
        <taxon>Kickxellomycotina</taxon>
        <taxon>Kickxellomycetes</taxon>
        <taxon>Kickxellales</taxon>
        <taxon>Kickxellaceae</taxon>
        <taxon>Coemansia</taxon>
    </lineage>
</organism>
<keyword evidence="5" id="KW-1185">Reference proteome</keyword>
<dbReference type="GO" id="GO:0042626">
    <property type="term" value="F:ATPase-coupled transmembrane transporter activity"/>
    <property type="evidence" value="ECO:0007669"/>
    <property type="project" value="TreeGrafter"/>
</dbReference>
<dbReference type="Gene3D" id="3.40.50.300">
    <property type="entry name" value="P-loop containing nucleotide triphosphate hydrolases"/>
    <property type="match status" value="1"/>
</dbReference>
<dbReference type="PANTHER" id="PTHR24223">
    <property type="entry name" value="ATP-BINDING CASSETTE SUB-FAMILY C"/>
    <property type="match status" value="1"/>
</dbReference>
<evidence type="ECO:0000313" key="4">
    <source>
        <dbReference type="EMBL" id="KAJ1732576.1"/>
    </source>
</evidence>
<dbReference type="FunFam" id="3.40.50.300:FF:003492">
    <property type="entry name" value="AGAP012735-PA"/>
    <property type="match status" value="1"/>
</dbReference>
<protein>
    <recommendedName>
        <fullName evidence="3">ABC transporter domain-containing protein</fullName>
    </recommendedName>
</protein>
<evidence type="ECO:0000259" key="3">
    <source>
        <dbReference type="Pfam" id="PF00005"/>
    </source>
</evidence>
<evidence type="ECO:0000313" key="5">
    <source>
        <dbReference type="Proteomes" id="UP001143981"/>
    </source>
</evidence>
<dbReference type="GO" id="GO:0016020">
    <property type="term" value="C:membrane"/>
    <property type="evidence" value="ECO:0007669"/>
    <property type="project" value="TreeGrafter"/>
</dbReference>
<gene>
    <name evidence="4" type="ORF">LPJ61_001981</name>
</gene>
<dbReference type="Pfam" id="PF00005">
    <property type="entry name" value="ABC_tran"/>
    <property type="match status" value="1"/>
</dbReference>
<accession>A0A9W7YFQ0</accession>
<evidence type="ECO:0000256" key="2">
    <source>
        <dbReference type="ARBA" id="ARBA00022840"/>
    </source>
</evidence>
<dbReference type="AlphaFoldDB" id="A0A9W7YFQ0"/>
<dbReference type="EMBL" id="JANBOI010000213">
    <property type="protein sequence ID" value="KAJ1732576.1"/>
    <property type="molecule type" value="Genomic_DNA"/>
</dbReference>
<proteinExistence type="predicted"/>
<sequence>MDGNSRCLRSSERCHVWHALELAHLTDIIRCKDERLEFEVAQGGENFSIGQRQLICLARALLKRAKVLVLDEATAAIDNSTDAIIQQTIREEFKSCTVLTIAHRLSTIIDSDMILVVDGGRVAEYDTPQNLLDNEDSLFAQLAKESCTGTGGTA</sequence>
<dbReference type="InterPro" id="IPR050173">
    <property type="entry name" value="ABC_transporter_C-like"/>
</dbReference>
<dbReference type="InterPro" id="IPR027417">
    <property type="entry name" value="P-loop_NTPase"/>
</dbReference>